<dbReference type="InterPro" id="IPR009537">
    <property type="entry name" value="DUF1156"/>
</dbReference>
<dbReference type="Pfam" id="PF06634">
    <property type="entry name" value="DUF1156"/>
    <property type="match status" value="1"/>
</dbReference>
<evidence type="ECO:0000313" key="2">
    <source>
        <dbReference type="EMBL" id="GAH17713.1"/>
    </source>
</evidence>
<proteinExistence type="predicted"/>
<comment type="caution">
    <text evidence="2">The sequence shown here is derived from an EMBL/GenBank/DDBJ whole genome shotgun (WGS) entry which is preliminary data.</text>
</comment>
<feature type="domain" description="DUF1156" evidence="1">
    <location>
        <begin position="13"/>
        <end position="66"/>
    </location>
</feature>
<sequence length="226" mass="26490">MAKNTPKVLIEEWFPFQEVGIECRRERGAFSALPPIYYLHVWWARRPLIASKAAILGSILPKSFSKNQFNELMRFDKNLIKQFKQIKKAKITGNRVKNPYQSERAFKINLSKAEIKKLKADLQNYWKKEIKLLDPMSGGGSIPFEGIRLHLNFLSSELNPVAVIIQHATYKYPLLFGPSFLRKMQPIFENFQLQIKERMMEYYSSYKGEKTESYIFVRTIKCQAVK</sequence>
<reference evidence="2" key="1">
    <citation type="journal article" date="2014" name="Front. Microbiol.">
        <title>High frequency of phylogenetically diverse reductive dehalogenase-homologous genes in deep subseafloor sedimentary metagenomes.</title>
        <authorList>
            <person name="Kawai M."/>
            <person name="Futagami T."/>
            <person name="Toyoda A."/>
            <person name="Takaki Y."/>
            <person name="Nishi S."/>
            <person name="Hori S."/>
            <person name="Arai W."/>
            <person name="Tsubouchi T."/>
            <person name="Morono Y."/>
            <person name="Uchiyama I."/>
            <person name="Ito T."/>
            <person name="Fujiyama A."/>
            <person name="Inagaki F."/>
            <person name="Takami H."/>
        </authorList>
    </citation>
    <scope>NUCLEOTIDE SEQUENCE</scope>
    <source>
        <strain evidence="2">Expedition CK06-06</strain>
    </source>
</reference>
<protein>
    <recommendedName>
        <fullName evidence="1">DUF1156 domain-containing protein</fullName>
    </recommendedName>
</protein>
<gene>
    <name evidence="2" type="ORF">S01H4_55224</name>
</gene>
<dbReference type="EMBL" id="BART01031847">
    <property type="protein sequence ID" value="GAH17713.1"/>
    <property type="molecule type" value="Genomic_DNA"/>
</dbReference>
<accession>X1FAC6</accession>
<dbReference type="AlphaFoldDB" id="X1FAC6"/>
<evidence type="ECO:0000259" key="1">
    <source>
        <dbReference type="Pfam" id="PF06634"/>
    </source>
</evidence>
<name>X1FAC6_9ZZZZ</name>
<organism evidence="2">
    <name type="scientific">marine sediment metagenome</name>
    <dbReference type="NCBI Taxonomy" id="412755"/>
    <lineage>
        <taxon>unclassified sequences</taxon>
        <taxon>metagenomes</taxon>
        <taxon>ecological metagenomes</taxon>
    </lineage>
</organism>